<dbReference type="PANTHER" id="PTHR21838">
    <property type="entry name" value="COILED-COIL DOMAIN-CONTAINING PROTEIN 137"/>
    <property type="match status" value="1"/>
</dbReference>
<dbReference type="EMBL" id="CADEBD010000305">
    <property type="protein sequence ID" value="CAB3238009.1"/>
    <property type="molecule type" value="Genomic_DNA"/>
</dbReference>
<feature type="region of interest" description="Disordered" evidence="1">
    <location>
        <begin position="116"/>
        <end position="167"/>
    </location>
</feature>
<feature type="region of interest" description="Disordered" evidence="1">
    <location>
        <begin position="236"/>
        <end position="260"/>
    </location>
</feature>
<feature type="compositionally biased region" description="Basic and acidic residues" evidence="1">
    <location>
        <begin position="152"/>
        <end position="167"/>
    </location>
</feature>
<dbReference type="GO" id="GO:0005634">
    <property type="term" value="C:nucleus"/>
    <property type="evidence" value="ECO:0007669"/>
    <property type="project" value="TreeGrafter"/>
</dbReference>
<gene>
    <name evidence="2" type="ORF">APLA_LOCUS7996</name>
</gene>
<reference evidence="2 3" key="1">
    <citation type="submission" date="2020-04" db="EMBL/GenBank/DDBJ databases">
        <authorList>
            <person name="Wallbank WR R."/>
            <person name="Pardo Diaz C."/>
            <person name="Kozak K."/>
            <person name="Martin S."/>
            <person name="Jiggins C."/>
            <person name="Moest M."/>
            <person name="Warren A I."/>
            <person name="Byers J.R.P. K."/>
            <person name="Montejo-Kovacevich G."/>
            <person name="Yen C E."/>
        </authorList>
    </citation>
    <scope>NUCLEOTIDE SEQUENCE [LARGE SCALE GENOMIC DNA]</scope>
</reference>
<sequence length="284" mass="30943">MGRKIPSKKHRGVKDPLLQQAKRLESLKGKINAPPKDPDEQPMPRSIIRLFGLPDPSKKNTAKNSAHRKTRPLPNKKDEGISCTGDNPISRLHKLPGESGRGFSLRINSAIKALHGADEDLEYPHDLEAEDYKGQRMAEQRERRAKKRRRAEKAAKKAGGEGENTEGHLTRIQKLALKKKAKKMKALEAGEEQAEVVYERVAFGEVTHAPPALHFKASAGAPRPGRRELLLSGMLRGQGGAGRGAVGPGGVGGAGDADAARRERARLDAVAAYRALKASKRKNK</sequence>
<dbReference type="AlphaFoldDB" id="A0A8S0ZXS5"/>
<feature type="compositionally biased region" description="Gly residues" evidence="1">
    <location>
        <begin position="236"/>
        <end position="255"/>
    </location>
</feature>
<feature type="compositionally biased region" description="Basic residues" evidence="1">
    <location>
        <begin position="1"/>
        <end position="12"/>
    </location>
</feature>
<name>A0A8S0ZXS5_ARCPL</name>
<protein>
    <submittedName>
        <fullName evidence="2">Uncharacterized protein</fullName>
    </submittedName>
</protein>
<proteinExistence type="predicted"/>
<feature type="region of interest" description="Disordered" evidence="1">
    <location>
        <begin position="1"/>
        <end position="101"/>
    </location>
</feature>
<dbReference type="PANTHER" id="PTHR21838:SF2">
    <property type="entry name" value="COILED-COIL DOMAIN-CONTAINING PROTEIN 137"/>
    <property type="match status" value="1"/>
</dbReference>
<evidence type="ECO:0000313" key="2">
    <source>
        <dbReference type="EMBL" id="CAB3238009.1"/>
    </source>
</evidence>
<comment type="caution">
    <text evidence="2">The sequence shown here is derived from an EMBL/GenBank/DDBJ whole genome shotgun (WGS) entry which is preliminary data.</text>
</comment>
<organism evidence="2 3">
    <name type="scientific">Arctia plantaginis</name>
    <name type="common">Wood tiger moth</name>
    <name type="synonym">Phalaena plantaginis</name>
    <dbReference type="NCBI Taxonomy" id="874455"/>
    <lineage>
        <taxon>Eukaryota</taxon>
        <taxon>Metazoa</taxon>
        <taxon>Ecdysozoa</taxon>
        <taxon>Arthropoda</taxon>
        <taxon>Hexapoda</taxon>
        <taxon>Insecta</taxon>
        <taxon>Pterygota</taxon>
        <taxon>Neoptera</taxon>
        <taxon>Endopterygota</taxon>
        <taxon>Lepidoptera</taxon>
        <taxon>Glossata</taxon>
        <taxon>Ditrysia</taxon>
        <taxon>Noctuoidea</taxon>
        <taxon>Erebidae</taxon>
        <taxon>Arctiinae</taxon>
        <taxon>Arctia</taxon>
    </lineage>
</organism>
<dbReference type="Proteomes" id="UP000494256">
    <property type="component" value="Unassembled WGS sequence"/>
</dbReference>
<feature type="compositionally biased region" description="Basic and acidic residues" evidence="1">
    <location>
        <begin position="116"/>
        <end position="142"/>
    </location>
</feature>
<accession>A0A8S0ZXS5</accession>
<evidence type="ECO:0000256" key="1">
    <source>
        <dbReference type="SAM" id="MobiDB-lite"/>
    </source>
</evidence>
<dbReference type="OrthoDB" id="199913at2759"/>
<dbReference type="InterPro" id="IPR026680">
    <property type="entry name" value="CCDC137"/>
</dbReference>
<evidence type="ECO:0000313" key="3">
    <source>
        <dbReference type="Proteomes" id="UP000494256"/>
    </source>
</evidence>